<accession>A0A517YZU8</accession>
<name>A0A517YZU8_9PLAN</name>
<keyword evidence="1" id="KW-0812">Transmembrane</keyword>
<dbReference type="EMBL" id="CP036275">
    <property type="protein sequence ID" value="QDU35760.1"/>
    <property type="molecule type" value="Genomic_DNA"/>
</dbReference>
<evidence type="ECO:0000313" key="3">
    <source>
        <dbReference type="Proteomes" id="UP000320496"/>
    </source>
</evidence>
<dbReference type="Proteomes" id="UP000320496">
    <property type="component" value="Chromosome"/>
</dbReference>
<evidence type="ECO:0000313" key="2">
    <source>
        <dbReference type="EMBL" id="QDU35760.1"/>
    </source>
</evidence>
<dbReference type="OrthoDB" id="9926275at2"/>
<keyword evidence="1" id="KW-1133">Transmembrane helix</keyword>
<reference evidence="2 3" key="1">
    <citation type="submission" date="2019-02" db="EMBL/GenBank/DDBJ databases">
        <title>Deep-cultivation of Planctomycetes and their phenomic and genomic characterization uncovers novel biology.</title>
        <authorList>
            <person name="Wiegand S."/>
            <person name="Jogler M."/>
            <person name="Boedeker C."/>
            <person name="Pinto D."/>
            <person name="Vollmers J."/>
            <person name="Rivas-Marin E."/>
            <person name="Kohn T."/>
            <person name="Peeters S.H."/>
            <person name="Heuer A."/>
            <person name="Rast P."/>
            <person name="Oberbeckmann S."/>
            <person name="Bunk B."/>
            <person name="Jeske O."/>
            <person name="Meyerdierks A."/>
            <person name="Storesund J.E."/>
            <person name="Kallscheuer N."/>
            <person name="Luecker S."/>
            <person name="Lage O.M."/>
            <person name="Pohl T."/>
            <person name="Merkel B.J."/>
            <person name="Hornburger P."/>
            <person name="Mueller R.-W."/>
            <person name="Bruemmer F."/>
            <person name="Labrenz M."/>
            <person name="Spormann A.M."/>
            <person name="Op den Camp H."/>
            <person name="Overmann J."/>
            <person name="Amann R."/>
            <person name="Jetten M.S.M."/>
            <person name="Mascher T."/>
            <person name="Medema M.H."/>
            <person name="Devos D.P."/>
            <person name="Kaster A.-K."/>
            <person name="Ovreas L."/>
            <person name="Rohde M."/>
            <person name="Galperin M.Y."/>
            <person name="Jogler C."/>
        </authorList>
    </citation>
    <scope>NUCLEOTIDE SEQUENCE [LARGE SCALE GENOMIC DNA]</scope>
    <source>
        <strain evidence="2 3">Mal4</strain>
    </source>
</reference>
<protein>
    <submittedName>
        <fullName evidence="2">Uncharacterized protein</fullName>
    </submittedName>
</protein>
<dbReference type="RefSeq" id="WP_145366465.1">
    <property type="nucleotide sequence ID" value="NZ_CP036275.1"/>
</dbReference>
<dbReference type="AlphaFoldDB" id="A0A517YZU8"/>
<gene>
    <name evidence="2" type="ORF">Mal4_00420</name>
</gene>
<sequence>MGQDTKTPSEKEALKTALVASLRQVRASAEFRATYQRNDGTLKEWPENIDSVRAMPMRNVASGIYVKLGHYERQRLIDAGDSISEEIEFPGKAGQTVSVIRNLSSDEMRGPGLHFRYLPRQRHNSGNASLSEISDEAGRAGDCTGSFMEMSPLNPMMGCLEHFPGDPRSPFTLADFAVEELDDVRVSLTAVRHFDGSPPYGVERSLVWRTDFDIPVIEQVASVVTYDDESRPPRRKECWLSDFRKCNDVMIASRILLLSNDAFIMQDGERLPRVRVREWRSSDLGDVPPTPDDFIITLPADVMSGGMGGVAASGEERTIRFLELTPEDLGTSIMESVPAGAVSDLPRAANNRRSWRLGVLLFGNVVVITIVALLRLWSKKGGFAGGGDAPSSTG</sequence>
<dbReference type="KEGG" id="mri:Mal4_00420"/>
<evidence type="ECO:0000256" key="1">
    <source>
        <dbReference type="SAM" id="Phobius"/>
    </source>
</evidence>
<feature type="transmembrane region" description="Helical" evidence="1">
    <location>
        <begin position="355"/>
        <end position="374"/>
    </location>
</feature>
<organism evidence="2 3">
    <name type="scientific">Maioricimonas rarisocia</name>
    <dbReference type="NCBI Taxonomy" id="2528026"/>
    <lineage>
        <taxon>Bacteria</taxon>
        <taxon>Pseudomonadati</taxon>
        <taxon>Planctomycetota</taxon>
        <taxon>Planctomycetia</taxon>
        <taxon>Planctomycetales</taxon>
        <taxon>Planctomycetaceae</taxon>
        <taxon>Maioricimonas</taxon>
    </lineage>
</organism>
<proteinExistence type="predicted"/>
<keyword evidence="3" id="KW-1185">Reference proteome</keyword>
<keyword evidence="1" id="KW-0472">Membrane</keyword>